<proteinExistence type="predicted"/>
<evidence type="ECO:0000256" key="1">
    <source>
        <dbReference type="SAM" id="SignalP"/>
    </source>
</evidence>
<protein>
    <recommendedName>
        <fullName evidence="4">Invasion associated locus B family protein</fullName>
    </recommendedName>
</protein>
<dbReference type="EMBL" id="ARYK01000001">
    <property type="protein sequence ID" value="KCZ94526.1"/>
    <property type="molecule type" value="Genomic_DNA"/>
</dbReference>
<organism evidence="2 3">
    <name type="scientific">Hyphomonas johnsonii MHS-2</name>
    <dbReference type="NCBI Taxonomy" id="1280950"/>
    <lineage>
        <taxon>Bacteria</taxon>
        <taxon>Pseudomonadati</taxon>
        <taxon>Pseudomonadota</taxon>
        <taxon>Alphaproteobacteria</taxon>
        <taxon>Hyphomonadales</taxon>
        <taxon>Hyphomonadaceae</taxon>
        <taxon>Hyphomonas</taxon>
    </lineage>
</organism>
<dbReference type="STRING" id="1280950.HJO_04090"/>
<name>A0A059FVN0_9PROT</name>
<dbReference type="Proteomes" id="UP000025171">
    <property type="component" value="Unassembled WGS sequence"/>
</dbReference>
<sequence>MTNMKTKRNLACISTLTIALATTAALPASANAWKAWEGQDQASPRAIYSDATDQQSALLTCGANGLLSAMITVKPASLPEQLAKNAPYSRSENASVMVGTADAYETTVRVIPAIDVIEARSHNAAAKVFNAAVIGAPLKISVSHFGDVETVLPEPNDAFRAFARVCEESRNEGKEK</sequence>
<feature type="signal peptide" evidence="1">
    <location>
        <begin position="1"/>
        <end position="30"/>
    </location>
</feature>
<dbReference type="PATRIC" id="fig|1280950.3.peg.833"/>
<dbReference type="OrthoDB" id="7620244at2"/>
<reference evidence="2 3" key="1">
    <citation type="journal article" date="2014" name="Antonie Van Leeuwenhoek">
        <title>Hyphomonas beringensis sp. nov. and Hyphomonas chukchiensis sp. nov., isolated from surface seawater of the Bering Sea and Chukchi Sea.</title>
        <authorList>
            <person name="Li C."/>
            <person name="Lai Q."/>
            <person name="Li G."/>
            <person name="Dong C."/>
            <person name="Wang J."/>
            <person name="Liao Y."/>
            <person name="Shao Z."/>
        </authorList>
    </citation>
    <scope>NUCLEOTIDE SEQUENCE [LARGE SCALE GENOMIC DNA]</scope>
    <source>
        <strain evidence="2 3">MHS-2</strain>
    </source>
</reference>
<evidence type="ECO:0000313" key="3">
    <source>
        <dbReference type="Proteomes" id="UP000025171"/>
    </source>
</evidence>
<gene>
    <name evidence="2" type="ORF">HJO_04090</name>
</gene>
<evidence type="ECO:0008006" key="4">
    <source>
        <dbReference type="Google" id="ProtNLM"/>
    </source>
</evidence>
<accession>A0A059FVN0</accession>
<keyword evidence="3" id="KW-1185">Reference proteome</keyword>
<comment type="caution">
    <text evidence="2">The sequence shown here is derived from an EMBL/GenBank/DDBJ whole genome shotgun (WGS) entry which is preliminary data.</text>
</comment>
<dbReference type="AlphaFoldDB" id="A0A059FVN0"/>
<dbReference type="RefSeq" id="WP_035613785.1">
    <property type="nucleotide sequence ID" value="NZ_ARYK01000001.1"/>
</dbReference>
<feature type="chain" id="PRO_5001572700" description="Invasion associated locus B family protein" evidence="1">
    <location>
        <begin position="31"/>
        <end position="176"/>
    </location>
</feature>
<evidence type="ECO:0000313" key="2">
    <source>
        <dbReference type="EMBL" id="KCZ94526.1"/>
    </source>
</evidence>
<keyword evidence="1" id="KW-0732">Signal</keyword>